<gene>
    <name evidence="2" type="ORF">LMF89_00170</name>
</gene>
<accession>A0ABS8HKR8</accession>
<dbReference type="InterPro" id="IPR025334">
    <property type="entry name" value="DUF4240"/>
</dbReference>
<feature type="domain" description="DUF4240" evidence="1">
    <location>
        <begin position="23"/>
        <end position="140"/>
    </location>
</feature>
<organism evidence="2 3">
    <name type="scientific">Pelosinus baikalensis</name>
    <dbReference type="NCBI Taxonomy" id="2892015"/>
    <lineage>
        <taxon>Bacteria</taxon>
        <taxon>Bacillati</taxon>
        <taxon>Bacillota</taxon>
        <taxon>Negativicutes</taxon>
        <taxon>Selenomonadales</taxon>
        <taxon>Sporomusaceae</taxon>
        <taxon>Pelosinus</taxon>
    </lineage>
</organism>
<proteinExistence type="predicted"/>
<evidence type="ECO:0000259" key="1">
    <source>
        <dbReference type="Pfam" id="PF14024"/>
    </source>
</evidence>
<evidence type="ECO:0000313" key="3">
    <source>
        <dbReference type="Proteomes" id="UP001165492"/>
    </source>
</evidence>
<comment type="caution">
    <text evidence="2">The sequence shown here is derived from an EMBL/GenBank/DDBJ whole genome shotgun (WGS) entry which is preliminary data.</text>
</comment>
<dbReference type="EMBL" id="JAJHJB010000001">
    <property type="protein sequence ID" value="MCC5463773.1"/>
    <property type="molecule type" value="Genomic_DNA"/>
</dbReference>
<name>A0ABS8HKR8_9FIRM</name>
<keyword evidence="3" id="KW-1185">Reference proteome</keyword>
<dbReference type="Pfam" id="PF14024">
    <property type="entry name" value="DUF4240"/>
    <property type="match status" value="1"/>
</dbReference>
<reference evidence="2" key="1">
    <citation type="submission" date="2021-11" db="EMBL/GenBank/DDBJ databases">
        <title>Description of a new species Pelosinus isolated from the bottom sediments of Lake Baikal.</title>
        <authorList>
            <person name="Zakharyuk A."/>
        </authorList>
    </citation>
    <scope>NUCLEOTIDE SEQUENCE</scope>
    <source>
        <strain evidence="2">Bkl1</strain>
    </source>
</reference>
<protein>
    <submittedName>
        <fullName evidence="2">DUF4240 domain-containing protein</fullName>
    </submittedName>
</protein>
<dbReference type="RefSeq" id="WP_229533322.1">
    <property type="nucleotide sequence ID" value="NZ_JAJHJB010000001.1"/>
</dbReference>
<sequence>MLVDSKTHSKSGNERVDMQPVGMNAALFWWLIEQTKEEAGGDQDIHEELLIKALSQLSDQDIGIFYAIYRFYHQLADRSKLITAAAIIDGFLTDDGFEYFRPWLIGEGERTYKSALANPDNLAEVANPDEFADFECLMAVPMWALLRKQGKGKDDDEAYEAYDDIWEQMETYGLDEQQIAECQDGIVLDPDIDNAIFGWASNDRDQAHYQAMRQEAFPRLLAKCDDDSDDDSEQDEVLPVSGAVNHTDAAKQRDFSKDEITQGILAGRLTYVKEEIWQFRPLTLWDGQLQMHIPAWFVPWTEQEQDFDQPTCIYGDQHRSANCGFTLYPPLRRGQDIDEFTEGIKWVVTMDRTELTWLNSDSQEPCSDQLRLFEFTAVDSNNTRTYNLVFVLPVGKKRKLCIGTFTCHHSTLDAWRPIVKGMLNTLQ</sequence>
<dbReference type="Proteomes" id="UP001165492">
    <property type="component" value="Unassembled WGS sequence"/>
</dbReference>
<evidence type="ECO:0000313" key="2">
    <source>
        <dbReference type="EMBL" id="MCC5463773.1"/>
    </source>
</evidence>